<sequence>MDTANQLASTGTFQVLKLPLGFIRVLEWLFAIFAFATCGGYSGQLRVSVDCMEKASSNLSIGIDFAYPFRLYQVSFEAPVCEGMRRERVFLIGDYSSSAEFFVTIAVFAFLYSLMATVVYIFFQNKYRENNRGPLIDFIVTVVFSFMWLVSSSAWAKALSDVKVATDPDEVQLLISACKVQTNKCGSVHGSRWSGLNTSVVFGFLNFVLWAGNIWFVFKETGWHKGSSRLAAGASEKQAGTFNQQPCNQGSFDQSGSYNTQGNFGQPSEYSQVGGPTSYSNQMRQEVFTMASLNQQYEEKVRPCIDLIDSLRSLGVEKDLALPAIAVIGDQSSGKSSVLEALSGVALPRGSGIVTRCPLELKMKRQKEGEEWCGKISYRGSSDEIKDPAHVEKKIRDAQEILAGHGVGISDELISLEIASPDVPDLTLIDLPGIARVAVKGQAENIGDQIKRLIQKFIRKQETISLVVVPCNVDIATTEALKMAQEVDPDGERTLGILTKPDLVDKGTEETVVEVVHNEIIPLKKGYMIVRCRGQKEIKEKVSLTEAIEREEAFFKDHAHFQILYDEGYATVPKLAEKLTLELVHHIQTSLPRLEEQIGRKLKKTREELDRYGSGPPSGATERLGYLIDRVTEFTHDVINLTRGENLKTGVRTNIFSILRKEFSVWKETINSSGLTFHWNIEREVAQYERKYRGRELPGFINYKTFEDMVKEQIKQLEEPAIQKLKEVSEIVMKEMFKLAQSSLVGFPNLIKTAKMKIEAIRKEKETVAESMLRTQFKMEMIVYTQDSTYSKKLGKRKREEEQVVLMGTPINKSTASNNESGATLKEMTKHLKSYYQIASQRLADQIPLVIRYQMLQESAVQLQREMLQMLQDKEKTESLLREDSRIKIERTNHHNRLKPQDELAGVGVGISDDLISLEIASPDVPDLTLIDLPGIARVAVKGQPENIGDQIKRLIQKFIKRQETINLVVVPCNVDIATTEALKMAQEVDPDGERTLGILTKPDLVDKGTEEKVIDIVHNEVIHLKKGYMIVRCRGQKEITEKVSLTEAVEREKAFFKDHVYFHTLYNDGYATVPKLAEKLTLELVHHIERSLPRLEEQIEEKLAQTQAEMERYGTGPPSDAAERLFYLIDKVTAFTQDGINLAAGEELQCGDKLNVFSTLRREFGRWNIHLDQSGLNVNKRIDREVEGYEERYRGRELPGFINYKTFEVMVKEQIKQLEEPAVQKLKDIGDAVRKAFIQLAYSSFIGFPNLMKTAKAKVEAIKQEKESTAESMLRTQFKMEMMVYSQDRTYSSSLCDRKREENEEKKGDGLLALLQLYDRFLLSDGDDCLLLNSKAYSSSLSESKREEDEEDVDNNHESKTFLFDECIRTHSTDCHATFQQLKLHLKSYYKIASQRLADQIPLVIRYQMLQESAVQLQREMLQMLQDKENVEFLLKEDFDTGSKRAALQS</sequence>
<dbReference type="FunFam" id="1.20.120.1240:FF:000007">
    <property type="entry name" value="Interferon-induced GTP-binding protein Mx1"/>
    <property type="match status" value="2"/>
</dbReference>
<name>A0AAD3NES8_LATJO</name>
<keyword evidence="6 12" id="KW-0547">Nucleotide-binding</keyword>
<evidence type="ECO:0000259" key="16">
    <source>
        <dbReference type="PROSITE" id="PS51388"/>
    </source>
</evidence>
<dbReference type="GO" id="GO:0051607">
    <property type="term" value="P:defense response to virus"/>
    <property type="evidence" value="ECO:0007669"/>
    <property type="project" value="TreeGrafter"/>
</dbReference>
<comment type="subcellular location">
    <subcellularLocation>
        <location evidence="2">Cytoplasm</location>
    </subcellularLocation>
    <subcellularLocation>
        <location evidence="1">Membrane</location>
        <topology evidence="1">Multi-pass membrane protein</topology>
    </subcellularLocation>
</comment>
<dbReference type="GO" id="GO:0008017">
    <property type="term" value="F:microtubule binding"/>
    <property type="evidence" value="ECO:0007669"/>
    <property type="project" value="TreeGrafter"/>
</dbReference>
<dbReference type="InterPro" id="IPR027417">
    <property type="entry name" value="P-loop_NTPase"/>
</dbReference>
<keyword evidence="19" id="KW-1185">Reference proteome</keyword>
<feature type="domain" description="Dynamin-type G" evidence="17">
    <location>
        <begin position="900"/>
        <end position="1094"/>
    </location>
</feature>
<reference evidence="18" key="1">
    <citation type="submission" date="2022-08" db="EMBL/GenBank/DDBJ databases">
        <title>Genome sequencing of akame (Lates japonicus).</title>
        <authorList>
            <person name="Hashiguchi Y."/>
            <person name="Takahashi H."/>
        </authorList>
    </citation>
    <scope>NUCLEOTIDE SEQUENCE</scope>
    <source>
        <strain evidence="18">Kochi</strain>
    </source>
</reference>
<evidence type="ECO:0000256" key="12">
    <source>
        <dbReference type="RuleBase" id="RU003932"/>
    </source>
</evidence>
<gene>
    <name evidence="18" type="ORF">AKAME5_002125300</name>
</gene>
<keyword evidence="7 14" id="KW-1133">Transmembrane helix</keyword>
<evidence type="ECO:0000256" key="13">
    <source>
        <dbReference type="SAM" id="Coils"/>
    </source>
</evidence>
<dbReference type="InterPro" id="IPR008253">
    <property type="entry name" value="Marvel"/>
</dbReference>
<keyword evidence="4" id="KW-0963">Cytoplasm</keyword>
<dbReference type="GO" id="GO:0016185">
    <property type="term" value="P:synaptic vesicle budding from presynaptic endocytic zone membrane"/>
    <property type="evidence" value="ECO:0007669"/>
    <property type="project" value="TreeGrafter"/>
</dbReference>
<evidence type="ECO:0000256" key="10">
    <source>
        <dbReference type="ARBA" id="ARBA00031810"/>
    </source>
</evidence>
<evidence type="ECO:0000313" key="19">
    <source>
        <dbReference type="Proteomes" id="UP001279410"/>
    </source>
</evidence>
<evidence type="ECO:0000256" key="5">
    <source>
        <dbReference type="ARBA" id="ARBA00022692"/>
    </source>
</evidence>
<dbReference type="GO" id="GO:0005886">
    <property type="term" value="C:plasma membrane"/>
    <property type="evidence" value="ECO:0007669"/>
    <property type="project" value="TreeGrafter"/>
</dbReference>
<evidence type="ECO:0000256" key="6">
    <source>
        <dbReference type="ARBA" id="ARBA00022741"/>
    </source>
</evidence>
<dbReference type="Pfam" id="PF01031">
    <property type="entry name" value="Dynamin_M"/>
    <property type="match status" value="2"/>
</dbReference>
<dbReference type="PANTHER" id="PTHR11566">
    <property type="entry name" value="DYNAMIN"/>
    <property type="match status" value="1"/>
</dbReference>
<feature type="domain" description="GED" evidence="16">
    <location>
        <begin position="1380"/>
        <end position="1451"/>
    </location>
</feature>
<feature type="non-terminal residue" evidence="18">
    <location>
        <position position="1"/>
    </location>
</feature>
<dbReference type="Gene3D" id="1.20.120.1240">
    <property type="entry name" value="Dynamin, middle domain"/>
    <property type="match status" value="2"/>
</dbReference>
<dbReference type="GO" id="GO:0031623">
    <property type="term" value="P:receptor internalization"/>
    <property type="evidence" value="ECO:0007669"/>
    <property type="project" value="TreeGrafter"/>
</dbReference>
<dbReference type="GO" id="GO:0098793">
    <property type="term" value="C:presynapse"/>
    <property type="evidence" value="ECO:0007669"/>
    <property type="project" value="GOC"/>
</dbReference>
<dbReference type="GO" id="GO:0005634">
    <property type="term" value="C:nucleus"/>
    <property type="evidence" value="ECO:0007669"/>
    <property type="project" value="TreeGrafter"/>
</dbReference>
<evidence type="ECO:0000256" key="14">
    <source>
        <dbReference type="SAM" id="Phobius"/>
    </source>
</evidence>
<organism evidence="18 19">
    <name type="scientific">Lates japonicus</name>
    <name type="common">Japanese lates</name>
    <dbReference type="NCBI Taxonomy" id="270547"/>
    <lineage>
        <taxon>Eukaryota</taxon>
        <taxon>Metazoa</taxon>
        <taxon>Chordata</taxon>
        <taxon>Craniata</taxon>
        <taxon>Vertebrata</taxon>
        <taxon>Euteleostomi</taxon>
        <taxon>Actinopterygii</taxon>
        <taxon>Neopterygii</taxon>
        <taxon>Teleostei</taxon>
        <taxon>Neoteleostei</taxon>
        <taxon>Acanthomorphata</taxon>
        <taxon>Carangaria</taxon>
        <taxon>Carangaria incertae sedis</taxon>
        <taxon>Centropomidae</taxon>
        <taxon>Lates</taxon>
    </lineage>
</organism>
<dbReference type="InterPro" id="IPR030381">
    <property type="entry name" value="G_DYNAMIN_dom"/>
</dbReference>
<evidence type="ECO:0000256" key="7">
    <source>
        <dbReference type="ARBA" id="ARBA00022989"/>
    </source>
</evidence>
<proteinExistence type="inferred from homology"/>
<dbReference type="SUPFAM" id="SSF52540">
    <property type="entry name" value="P-loop containing nucleoside triphosphate hydrolases"/>
    <property type="match status" value="2"/>
</dbReference>
<evidence type="ECO:0000256" key="11">
    <source>
        <dbReference type="PROSITE-ProRule" id="PRU00581"/>
    </source>
</evidence>
<feature type="transmembrane region" description="Helical" evidence="14">
    <location>
        <begin position="200"/>
        <end position="218"/>
    </location>
</feature>
<dbReference type="PRINTS" id="PR00195">
    <property type="entry name" value="DYNAMIN"/>
</dbReference>
<feature type="domain" description="MARVEL" evidence="15">
    <location>
        <begin position="15"/>
        <end position="222"/>
    </location>
</feature>
<keyword evidence="13" id="KW-0175">Coiled coil</keyword>
<evidence type="ECO:0000259" key="15">
    <source>
        <dbReference type="PROSITE" id="PS51225"/>
    </source>
</evidence>
<dbReference type="InterPro" id="IPR001401">
    <property type="entry name" value="Dynamin_GTPase"/>
</dbReference>
<dbReference type="InterPro" id="IPR022812">
    <property type="entry name" value="Dynamin"/>
</dbReference>
<feature type="domain" description="Dynamin-type G" evidence="17">
    <location>
        <begin position="319"/>
        <end position="592"/>
    </location>
</feature>
<evidence type="ECO:0000256" key="3">
    <source>
        <dbReference type="ARBA" id="ARBA00015210"/>
    </source>
</evidence>
<keyword evidence="8 12" id="KW-0342">GTP-binding</keyword>
<evidence type="ECO:0000256" key="1">
    <source>
        <dbReference type="ARBA" id="ARBA00004141"/>
    </source>
</evidence>
<evidence type="ECO:0000259" key="17">
    <source>
        <dbReference type="PROSITE" id="PS51718"/>
    </source>
</evidence>
<dbReference type="InterPro" id="IPR000375">
    <property type="entry name" value="Dynamin_stalk"/>
</dbReference>
<dbReference type="CDD" id="cd08771">
    <property type="entry name" value="DLP_1"/>
    <property type="match status" value="2"/>
</dbReference>
<dbReference type="Pfam" id="PF00350">
    <property type="entry name" value="Dynamin_N"/>
    <property type="match status" value="2"/>
</dbReference>
<keyword evidence="5 11" id="KW-0812">Transmembrane</keyword>
<evidence type="ECO:0000256" key="9">
    <source>
        <dbReference type="ARBA" id="ARBA00023136"/>
    </source>
</evidence>
<protein>
    <recommendedName>
        <fullName evidence="3">Interferon-induced GTP-binding protein Mx</fullName>
    </recommendedName>
    <alternativeName>
        <fullName evidence="10">Interferon-inducible Mx protein</fullName>
    </alternativeName>
</protein>
<dbReference type="InterPro" id="IPR020850">
    <property type="entry name" value="GED_dom"/>
</dbReference>
<evidence type="ECO:0000313" key="18">
    <source>
        <dbReference type="EMBL" id="GLD69936.1"/>
    </source>
</evidence>
<feature type="domain" description="GED" evidence="16">
    <location>
        <begin position="825"/>
        <end position="916"/>
    </location>
</feature>
<feature type="transmembrane region" description="Helical" evidence="14">
    <location>
        <begin position="21"/>
        <end position="42"/>
    </location>
</feature>
<dbReference type="FunFam" id="3.40.50.300:FF:000621">
    <property type="entry name" value="Interferon-induced GTP-binding protein Mx1"/>
    <property type="match status" value="1"/>
</dbReference>
<feature type="transmembrane region" description="Helical" evidence="14">
    <location>
        <begin position="135"/>
        <end position="156"/>
    </location>
</feature>
<dbReference type="EMBL" id="BRZM01000311">
    <property type="protein sequence ID" value="GLD69936.1"/>
    <property type="molecule type" value="Genomic_DNA"/>
</dbReference>
<dbReference type="GO" id="GO:0005737">
    <property type="term" value="C:cytoplasm"/>
    <property type="evidence" value="ECO:0007669"/>
    <property type="project" value="UniProtKB-SubCell"/>
</dbReference>
<dbReference type="GO" id="GO:0005525">
    <property type="term" value="F:GTP binding"/>
    <property type="evidence" value="ECO:0007669"/>
    <property type="project" value="UniProtKB-KW"/>
</dbReference>
<dbReference type="PROSITE" id="PS51718">
    <property type="entry name" value="G_DYNAMIN_2"/>
    <property type="match status" value="2"/>
</dbReference>
<accession>A0AAD3NES8</accession>
<dbReference type="GO" id="GO:0005874">
    <property type="term" value="C:microtubule"/>
    <property type="evidence" value="ECO:0007669"/>
    <property type="project" value="TreeGrafter"/>
</dbReference>
<dbReference type="PANTHER" id="PTHR11566:SF225">
    <property type="entry name" value="INTERFERON-INDUCED GTP-BINDING PROTEIN MX-RELATED"/>
    <property type="match status" value="1"/>
</dbReference>
<dbReference type="Pfam" id="PF02212">
    <property type="entry name" value="GED"/>
    <property type="match status" value="1"/>
</dbReference>
<dbReference type="InterPro" id="IPR003130">
    <property type="entry name" value="GED"/>
</dbReference>
<dbReference type="PROSITE" id="PS51388">
    <property type="entry name" value="GED"/>
    <property type="match status" value="2"/>
</dbReference>
<dbReference type="Proteomes" id="UP001279410">
    <property type="component" value="Unassembled WGS sequence"/>
</dbReference>
<dbReference type="SMART" id="SM00302">
    <property type="entry name" value="GED"/>
    <property type="match status" value="2"/>
</dbReference>
<comment type="similarity">
    <text evidence="12">Belongs to the TRAFAC class dynamin-like GTPase superfamily. Dynamin/Fzo/YdjA family.</text>
</comment>
<dbReference type="Gene3D" id="3.40.50.300">
    <property type="entry name" value="P-loop containing nucleotide triphosphate hydrolases"/>
    <property type="match status" value="2"/>
</dbReference>
<comment type="caution">
    <text evidence="18">The sequence shown here is derived from an EMBL/GenBank/DDBJ whole genome shotgun (WGS) entry which is preliminary data.</text>
</comment>
<dbReference type="GO" id="GO:0003924">
    <property type="term" value="F:GTPase activity"/>
    <property type="evidence" value="ECO:0007669"/>
    <property type="project" value="InterPro"/>
</dbReference>
<evidence type="ECO:0000256" key="2">
    <source>
        <dbReference type="ARBA" id="ARBA00004496"/>
    </source>
</evidence>
<dbReference type="Pfam" id="PF01284">
    <property type="entry name" value="MARVEL"/>
    <property type="match status" value="1"/>
</dbReference>
<dbReference type="SMART" id="SM00053">
    <property type="entry name" value="DYNc"/>
    <property type="match status" value="2"/>
</dbReference>
<feature type="coiled-coil region" evidence="13">
    <location>
        <begin position="853"/>
        <end position="880"/>
    </location>
</feature>
<dbReference type="PROSITE" id="PS00410">
    <property type="entry name" value="G_DYNAMIN_1"/>
    <property type="match status" value="1"/>
</dbReference>
<dbReference type="PROSITE" id="PS51225">
    <property type="entry name" value="MARVEL"/>
    <property type="match status" value="1"/>
</dbReference>
<dbReference type="InterPro" id="IPR045063">
    <property type="entry name" value="Dynamin_N"/>
</dbReference>
<keyword evidence="9 11" id="KW-0472">Membrane</keyword>
<feature type="transmembrane region" description="Helical" evidence="14">
    <location>
        <begin position="101"/>
        <end position="123"/>
    </location>
</feature>
<evidence type="ECO:0000256" key="4">
    <source>
        <dbReference type="ARBA" id="ARBA00022490"/>
    </source>
</evidence>
<dbReference type="InterPro" id="IPR019762">
    <property type="entry name" value="Dynamin_GTPase_CS"/>
</dbReference>
<evidence type="ECO:0000256" key="8">
    <source>
        <dbReference type="ARBA" id="ARBA00023134"/>
    </source>
</evidence>